<evidence type="ECO:0000259" key="6">
    <source>
        <dbReference type="Pfam" id="PF08281"/>
    </source>
</evidence>
<name>A0A4R6W7Y2_9SPHI</name>
<proteinExistence type="inferred from homology"/>
<dbReference type="GO" id="GO:0016987">
    <property type="term" value="F:sigma factor activity"/>
    <property type="evidence" value="ECO:0007669"/>
    <property type="project" value="UniProtKB-KW"/>
</dbReference>
<keyword evidence="2" id="KW-0805">Transcription regulation</keyword>
<dbReference type="Pfam" id="PF08281">
    <property type="entry name" value="Sigma70_r4_2"/>
    <property type="match status" value="1"/>
</dbReference>
<comment type="similarity">
    <text evidence="1">Belongs to the sigma-70 factor family. ECF subfamily.</text>
</comment>
<evidence type="ECO:0000256" key="4">
    <source>
        <dbReference type="ARBA" id="ARBA00023163"/>
    </source>
</evidence>
<dbReference type="Proteomes" id="UP000295292">
    <property type="component" value="Unassembled WGS sequence"/>
</dbReference>
<dbReference type="NCBIfam" id="TIGR02985">
    <property type="entry name" value="Sig70_bacteroi1"/>
    <property type="match status" value="1"/>
</dbReference>
<dbReference type="InterPro" id="IPR014284">
    <property type="entry name" value="RNA_pol_sigma-70_dom"/>
</dbReference>
<dbReference type="Pfam" id="PF04542">
    <property type="entry name" value="Sigma70_r2"/>
    <property type="match status" value="1"/>
</dbReference>
<accession>A0A4R6W7Y2</accession>
<reference evidence="7 8" key="1">
    <citation type="submission" date="2019-03" db="EMBL/GenBank/DDBJ databases">
        <title>Genomic Encyclopedia of Archaeal and Bacterial Type Strains, Phase II (KMG-II): from individual species to whole genera.</title>
        <authorList>
            <person name="Goeker M."/>
        </authorList>
    </citation>
    <scope>NUCLEOTIDE SEQUENCE [LARGE SCALE GENOMIC DNA]</scope>
    <source>
        <strain evidence="7 8">DSM 28353</strain>
    </source>
</reference>
<dbReference type="NCBIfam" id="TIGR02937">
    <property type="entry name" value="sigma70-ECF"/>
    <property type="match status" value="1"/>
</dbReference>
<keyword evidence="3" id="KW-0731">Sigma factor</keyword>
<dbReference type="InterPro" id="IPR013249">
    <property type="entry name" value="RNA_pol_sigma70_r4_t2"/>
</dbReference>
<dbReference type="CDD" id="cd06171">
    <property type="entry name" value="Sigma70_r4"/>
    <property type="match status" value="1"/>
</dbReference>
<evidence type="ECO:0000256" key="3">
    <source>
        <dbReference type="ARBA" id="ARBA00023082"/>
    </source>
</evidence>
<evidence type="ECO:0000256" key="1">
    <source>
        <dbReference type="ARBA" id="ARBA00010641"/>
    </source>
</evidence>
<organism evidence="7 8">
    <name type="scientific">Sphingobacterium yanglingense</name>
    <dbReference type="NCBI Taxonomy" id="1437280"/>
    <lineage>
        <taxon>Bacteria</taxon>
        <taxon>Pseudomonadati</taxon>
        <taxon>Bacteroidota</taxon>
        <taxon>Sphingobacteriia</taxon>
        <taxon>Sphingobacteriales</taxon>
        <taxon>Sphingobacteriaceae</taxon>
        <taxon>Sphingobacterium</taxon>
    </lineage>
</organism>
<comment type="caution">
    <text evidence="7">The sequence shown here is derived from an EMBL/GenBank/DDBJ whole genome shotgun (WGS) entry which is preliminary data.</text>
</comment>
<sequence>MTYYRNFSDKELFGLLIKGNESAFSEMYHRYKEALYFHANRSLHDHDEARDMVQEVFASLWAKREALHVPDSVDAYLYGAIRNRILNYIAHQKVVDRYIGSIDTFLNFTTDTTDHTIRHKDLENLLLREIERLPKKMKVVFEMSRKQGMTYKQIADELNISDQSVKKQMQRAIKLLRIKIKLNLFLSLFW</sequence>
<protein>
    <submittedName>
        <fullName evidence="7">RNA polymerase sigma-70 factor (ECF subfamily)</fullName>
    </submittedName>
</protein>
<keyword evidence="8" id="KW-1185">Reference proteome</keyword>
<feature type="domain" description="RNA polymerase sigma-70 region 2" evidence="5">
    <location>
        <begin position="27"/>
        <end position="93"/>
    </location>
</feature>
<dbReference type="OrthoDB" id="659569at2"/>
<evidence type="ECO:0000259" key="5">
    <source>
        <dbReference type="Pfam" id="PF04542"/>
    </source>
</evidence>
<dbReference type="InterPro" id="IPR007627">
    <property type="entry name" value="RNA_pol_sigma70_r2"/>
</dbReference>
<dbReference type="InterPro" id="IPR013325">
    <property type="entry name" value="RNA_pol_sigma_r2"/>
</dbReference>
<dbReference type="InterPro" id="IPR039425">
    <property type="entry name" value="RNA_pol_sigma-70-like"/>
</dbReference>
<dbReference type="InterPro" id="IPR013324">
    <property type="entry name" value="RNA_pol_sigma_r3/r4-like"/>
</dbReference>
<evidence type="ECO:0000256" key="2">
    <source>
        <dbReference type="ARBA" id="ARBA00023015"/>
    </source>
</evidence>
<dbReference type="InterPro" id="IPR014327">
    <property type="entry name" value="RNA_pol_sigma70_bacteroid"/>
</dbReference>
<gene>
    <name evidence="7" type="ORF">CLV99_4163</name>
</gene>
<dbReference type="PANTHER" id="PTHR43133:SF46">
    <property type="entry name" value="RNA POLYMERASE SIGMA-70 FACTOR ECF SUBFAMILY"/>
    <property type="match status" value="1"/>
</dbReference>
<dbReference type="AlphaFoldDB" id="A0A4R6W7Y2"/>
<dbReference type="Gene3D" id="1.10.10.10">
    <property type="entry name" value="Winged helix-like DNA-binding domain superfamily/Winged helix DNA-binding domain"/>
    <property type="match status" value="1"/>
</dbReference>
<keyword evidence="4" id="KW-0804">Transcription</keyword>
<dbReference type="Gene3D" id="1.10.1740.10">
    <property type="match status" value="1"/>
</dbReference>
<dbReference type="EMBL" id="SNYV01000018">
    <property type="protein sequence ID" value="TDQ73726.1"/>
    <property type="molecule type" value="Genomic_DNA"/>
</dbReference>
<dbReference type="SUPFAM" id="SSF88659">
    <property type="entry name" value="Sigma3 and sigma4 domains of RNA polymerase sigma factors"/>
    <property type="match status" value="1"/>
</dbReference>
<feature type="domain" description="RNA polymerase sigma factor 70 region 4 type 2" evidence="6">
    <location>
        <begin position="125"/>
        <end position="176"/>
    </location>
</feature>
<dbReference type="InterPro" id="IPR036388">
    <property type="entry name" value="WH-like_DNA-bd_sf"/>
</dbReference>
<dbReference type="PANTHER" id="PTHR43133">
    <property type="entry name" value="RNA POLYMERASE ECF-TYPE SIGMA FACTO"/>
    <property type="match status" value="1"/>
</dbReference>
<evidence type="ECO:0000313" key="7">
    <source>
        <dbReference type="EMBL" id="TDQ73726.1"/>
    </source>
</evidence>
<dbReference type="GO" id="GO:0003677">
    <property type="term" value="F:DNA binding"/>
    <property type="evidence" value="ECO:0007669"/>
    <property type="project" value="InterPro"/>
</dbReference>
<dbReference type="GO" id="GO:0006352">
    <property type="term" value="P:DNA-templated transcription initiation"/>
    <property type="evidence" value="ECO:0007669"/>
    <property type="project" value="InterPro"/>
</dbReference>
<evidence type="ECO:0000313" key="8">
    <source>
        <dbReference type="Proteomes" id="UP000295292"/>
    </source>
</evidence>
<dbReference type="RefSeq" id="WP_133586318.1">
    <property type="nucleotide sequence ID" value="NZ_SNYV01000018.1"/>
</dbReference>
<dbReference type="SUPFAM" id="SSF88946">
    <property type="entry name" value="Sigma2 domain of RNA polymerase sigma factors"/>
    <property type="match status" value="1"/>
</dbReference>